<feature type="signal peptide" evidence="7">
    <location>
        <begin position="1"/>
        <end position="28"/>
    </location>
</feature>
<keyword evidence="5" id="KW-0472">Membrane</keyword>
<dbReference type="InterPro" id="IPR039910">
    <property type="entry name" value="D15-like"/>
</dbReference>
<comment type="subcellular location">
    <subcellularLocation>
        <location evidence="1">Membrane</location>
    </subcellularLocation>
</comment>
<evidence type="ECO:0000256" key="6">
    <source>
        <dbReference type="ARBA" id="ARBA00023237"/>
    </source>
</evidence>
<dbReference type="RefSeq" id="WP_135261991.1">
    <property type="nucleotide sequence ID" value="NZ_SMLM01000001.1"/>
</dbReference>
<dbReference type="Gene3D" id="3.10.20.310">
    <property type="entry name" value="membrane protein fhac"/>
    <property type="match status" value="1"/>
</dbReference>
<dbReference type="Gene3D" id="2.40.160.50">
    <property type="entry name" value="membrane protein fhac: a member of the omp85/tpsb transporter family"/>
    <property type="match status" value="1"/>
</dbReference>
<dbReference type="PANTHER" id="PTHR12815:SF47">
    <property type="entry name" value="TRANSLOCATION AND ASSEMBLY MODULE SUBUNIT TAMA"/>
    <property type="match status" value="1"/>
</dbReference>
<dbReference type="GO" id="GO:0019867">
    <property type="term" value="C:outer membrane"/>
    <property type="evidence" value="ECO:0007669"/>
    <property type="project" value="InterPro"/>
</dbReference>
<dbReference type="PANTHER" id="PTHR12815">
    <property type="entry name" value="SORTING AND ASSEMBLY MACHINERY SAMM50 PROTEIN FAMILY MEMBER"/>
    <property type="match status" value="1"/>
</dbReference>
<dbReference type="AlphaFoldDB" id="A0A4Z0C2W2"/>
<organism evidence="9 10">
    <name type="scientific">Ramlibacter henchirensis</name>
    <dbReference type="NCBI Taxonomy" id="204072"/>
    <lineage>
        <taxon>Bacteria</taxon>
        <taxon>Pseudomonadati</taxon>
        <taxon>Pseudomonadota</taxon>
        <taxon>Betaproteobacteria</taxon>
        <taxon>Burkholderiales</taxon>
        <taxon>Comamonadaceae</taxon>
        <taxon>Ramlibacter</taxon>
    </lineage>
</organism>
<evidence type="ECO:0000259" key="8">
    <source>
        <dbReference type="Pfam" id="PF01103"/>
    </source>
</evidence>
<evidence type="ECO:0000256" key="2">
    <source>
        <dbReference type="ARBA" id="ARBA00022452"/>
    </source>
</evidence>
<evidence type="ECO:0000256" key="5">
    <source>
        <dbReference type="ARBA" id="ARBA00023136"/>
    </source>
</evidence>
<accession>A0A4Z0C2W2</accession>
<protein>
    <submittedName>
        <fullName evidence="9">Outer membrane protein assembly factor</fullName>
    </submittedName>
</protein>
<keyword evidence="3" id="KW-0812">Transmembrane</keyword>
<reference evidence="9 10" key="1">
    <citation type="submission" date="2019-03" db="EMBL/GenBank/DDBJ databases">
        <title>Ramlibacter henchirensis DSM 14656, whole genome shotgun sequence.</title>
        <authorList>
            <person name="Zhang X."/>
            <person name="Feng G."/>
            <person name="Zhu H."/>
        </authorList>
    </citation>
    <scope>NUCLEOTIDE SEQUENCE [LARGE SCALE GENOMIC DNA]</scope>
    <source>
        <strain evidence="9 10">DSM 14656</strain>
    </source>
</reference>
<sequence length="605" mass="66395">MKPGLLARARRWCTAALWATLAAGAALAQEGAQRPAFNLEVRAPNPVRELLERHLELQRYRSVPDLDEAELTRLLRLAERDARQLLGTLGYFAPQLEIRREPAAAGAVPDIVVAVEPGPPATVTEVDIGFAGDIAASEEPEAILQRARIREQWLLPSGRRWTQEAWNDAKSDALRELVARRYPAGRIGFSQADIDAATQRARLGLRLDSGPLFRLGEMQVGGIERYDPVVVPRIARLPPGTIYDQDKIQRAQLRLVGSGYFDSAFIYVDPAADPNAAPVQVTVRESPLHKVVLGVGFSTDAGPRASVEYTHNRLPGLDWRAVTKLQVDRKAPFIATELFAIPDADGWRWGVAGRIERVDDDELVTHSQMLRVGRTRSEERIDRNVYVQYDRSNVRAEEGAPPPADTGDGTAISANYVWNGRYFDRTPYPERGFAIGAEFGAGLTLVGSRSPFQRTVLRGLQIVPLASGRIQWRAEAGAVVARRSARVPSTQLFRTGGDTSVRGYGFRDIGVLQPSGVVGPGRYLAVGSIEWQQPIRRGGVDTDFEGVVFVDGGAVADRVPDLQDVSFGIGTGVRFRSPIGPLQVDLAYGLEARRLRLHVNLGTTF</sequence>
<dbReference type="InterPro" id="IPR000184">
    <property type="entry name" value="Bac_surfAg_D15"/>
</dbReference>
<keyword evidence="6" id="KW-0998">Cell outer membrane</keyword>
<evidence type="ECO:0000256" key="7">
    <source>
        <dbReference type="SAM" id="SignalP"/>
    </source>
</evidence>
<comment type="caution">
    <text evidence="9">The sequence shown here is derived from an EMBL/GenBank/DDBJ whole genome shotgun (WGS) entry which is preliminary data.</text>
</comment>
<keyword evidence="10" id="KW-1185">Reference proteome</keyword>
<feature type="chain" id="PRO_5021434192" evidence="7">
    <location>
        <begin position="29"/>
        <end position="605"/>
    </location>
</feature>
<dbReference type="Pfam" id="PF01103">
    <property type="entry name" value="Omp85"/>
    <property type="match status" value="1"/>
</dbReference>
<dbReference type="OrthoDB" id="9769707at2"/>
<dbReference type="EMBL" id="SMLM01000001">
    <property type="protein sequence ID" value="TFZ05906.1"/>
    <property type="molecule type" value="Genomic_DNA"/>
</dbReference>
<keyword evidence="2" id="KW-1134">Transmembrane beta strand</keyword>
<dbReference type="Proteomes" id="UP000298180">
    <property type="component" value="Unassembled WGS sequence"/>
</dbReference>
<feature type="domain" description="Bacterial surface antigen (D15)" evidence="8">
    <location>
        <begin position="378"/>
        <end position="605"/>
    </location>
</feature>
<evidence type="ECO:0000313" key="9">
    <source>
        <dbReference type="EMBL" id="TFZ05906.1"/>
    </source>
</evidence>
<evidence type="ECO:0000256" key="4">
    <source>
        <dbReference type="ARBA" id="ARBA00022729"/>
    </source>
</evidence>
<gene>
    <name evidence="9" type="ORF">EZ313_04430</name>
</gene>
<evidence type="ECO:0000256" key="1">
    <source>
        <dbReference type="ARBA" id="ARBA00004370"/>
    </source>
</evidence>
<proteinExistence type="predicted"/>
<keyword evidence="4 7" id="KW-0732">Signal</keyword>
<evidence type="ECO:0000256" key="3">
    <source>
        <dbReference type="ARBA" id="ARBA00022692"/>
    </source>
</evidence>
<name>A0A4Z0C2W2_9BURK</name>
<evidence type="ECO:0000313" key="10">
    <source>
        <dbReference type="Proteomes" id="UP000298180"/>
    </source>
</evidence>